<evidence type="ECO:0000313" key="1">
    <source>
        <dbReference type="EMBL" id="WXC80415.1"/>
    </source>
</evidence>
<gene>
    <name evidence="1" type="ORF">WDK88_01790</name>
</gene>
<name>A0ABZ2NZL3_9BRAD</name>
<evidence type="ECO:0000313" key="2">
    <source>
        <dbReference type="Proteomes" id="UP001432046"/>
    </source>
</evidence>
<dbReference type="EMBL" id="CP147711">
    <property type="protein sequence ID" value="WXC80415.1"/>
    <property type="molecule type" value="Genomic_DNA"/>
</dbReference>
<dbReference type="RefSeq" id="WP_338834025.1">
    <property type="nucleotide sequence ID" value="NZ_CP147711.1"/>
</dbReference>
<keyword evidence="2" id="KW-1185">Reference proteome</keyword>
<reference evidence="1" key="1">
    <citation type="journal article" date="2021" name="Int. J. Syst. Evol. Microbiol.">
        <title>Bradyrhizobium septentrionale sp. nov. (sv. septentrionale) and Bradyrhizobium quebecense sp. nov. (sv. septentrionale) associated with legumes native to Canada possess rearranged symbiosis genes and numerous insertion sequences.</title>
        <authorList>
            <person name="Bromfield E.S.P."/>
            <person name="Cloutier S."/>
        </authorList>
    </citation>
    <scope>NUCLEOTIDE SEQUENCE</scope>
    <source>
        <strain evidence="1">5S5</strain>
    </source>
</reference>
<proteinExistence type="predicted"/>
<sequence length="214" mass="24110">MKQDTFSKRFRLLKQLGKQLGSSPTVDFFFPAKVGALSAASSPPDSNTWVAYAQSALRANSISSDPHLQRAFTELKLNPEDPRQWRELASQMAYVLFPHVDRGGRPAEWNSKRYCELLKEVHDAKKRQDISGDEAACAFVAKKSNRAYFNKAGRDGLKKALQKARSPKHNGTIRDLLRTIEPRMKRRYEEAGAPWTPEIEERLAALLAARIGAL</sequence>
<accession>A0ABZ2NZL3</accession>
<dbReference type="Proteomes" id="UP001432046">
    <property type="component" value="Chromosome"/>
</dbReference>
<organism evidence="1 2">
    <name type="scientific">Bradyrhizobium septentrionale</name>
    <dbReference type="NCBI Taxonomy" id="1404411"/>
    <lineage>
        <taxon>Bacteria</taxon>
        <taxon>Pseudomonadati</taxon>
        <taxon>Pseudomonadota</taxon>
        <taxon>Alphaproteobacteria</taxon>
        <taxon>Hyphomicrobiales</taxon>
        <taxon>Nitrobacteraceae</taxon>
        <taxon>Bradyrhizobium</taxon>
    </lineage>
</organism>
<protein>
    <submittedName>
        <fullName evidence="1">Uncharacterized protein</fullName>
    </submittedName>
</protein>
<reference evidence="1" key="2">
    <citation type="submission" date="2024-03" db="EMBL/GenBank/DDBJ databases">
        <authorList>
            <person name="Bromfield E.S.P."/>
            <person name="Cloutier S."/>
        </authorList>
    </citation>
    <scope>NUCLEOTIDE SEQUENCE</scope>
    <source>
        <strain evidence="1">5S5</strain>
    </source>
</reference>